<keyword evidence="2" id="KW-0812">Transmembrane</keyword>
<dbReference type="Proteomes" id="UP000826195">
    <property type="component" value="Unassembled WGS sequence"/>
</dbReference>
<proteinExistence type="predicted"/>
<feature type="transmembrane region" description="Helical" evidence="2">
    <location>
        <begin position="469"/>
        <end position="492"/>
    </location>
</feature>
<keyword evidence="4" id="KW-1185">Reference proteome</keyword>
<keyword evidence="2" id="KW-1133">Transmembrane helix</keyword>
<keyword evidence="2" id="KW-0472">Membrane</keyword>
<feature type="region of interest" description="Disordered" evidence="1">
    <location>
        <begin position="836"/>
        <end position="856"/>
    </location>
</feature>
<name>A0AAV7HYN8_COTGL</name>
<evidence type="ECO:0000256" key="1">
    <source>
        <dbReference type="SAM" id="MobiDB-lite"/>
    </source>
</evidence>
<organism evidence="3 4">
    <name type="scientific">Cotesia glomerata</name>
    <name type="common">Lepidopteran parasitic wasp</name>
    <name type="synonym">Apanteles glomeratus</name>
    <dbReference type="NCBI Taxonomy" id="32391"/>
    <lineage>
        <taxon>Eukaryota</taxon>
        <taxon>Metazoa</taxon>
        <taxon>Ecdysozoa</taxon>
        <taxon>Arthropoda</taxon>
        <taxon>Hexapoda</taxon>
        <taxon>Insecta</taxon>
        <taxon>Pterygota</taxon>
        <taxon>Neoptera</taxon>
        <taxon>Endopterygota</taxon>
        <taxon>Hymenoptera</taxon>
        <taxon>Apocrita</taxon>
        <taxon>Ichneumonoidea</taxon>
        <taxon>Braconidae</taxon>
        <taxon>Microgastrinae</taxon>
        <taxon>Cotesia</taxon>
    </lineage>
</organism>
<dbReference type="AlphaFoldDB" id="A0AAV7HYN8"/>
<reference evidence="3 4" key="1">
    <citation type="journal article" date="2021" name="J. Hered.">
        <title>A chromosome-level genome assembly of the parasitoid wasp, Cotesia glomerata (Hymenoptera: Braconidae).</title>
        <authorList>
            <person name="Pinto B.J."/>
            <person name="Weis J.J."/>
            <person name="Gamble T."/>
            <person name="Ode P.J."/>
            <person name="Paul R."/>
            <person name="Zaspel J.M."/>
        </authorList>
    </citation>
    <scope>NUCLEOTIDE SEQUENCE [LARGE SCALE GENOMIC DNA]</scope>
    <source>
        <strain evidence="3">CgM1</strain>
    </source>
</reference>
<evidence type="ECO:0000256" key="2">
    <source>
        <dbReference type="SAM" id="Phobius"/>
    </source>
</evidence>
<dbReference type="EMBL" id="JAHXZJ010002982">
    <property type="protein sequence ID" value="KAH0535797.1"/>
    <property type="molecule type" value="Genomic_DNA"/>
</dbReference>
<comment type="caution">
    <text evidence="3">The sequence shown here is derived from an EMBL/GenBank/DDBJ whole genome shotgun (WGS) entry which is preliminary data.</text>
</comment>
<evidence type="ECO:0000313" key="4">
    <source>
        <dbReference type="Proteomes" id="UP000826195"/>
    </source>
</evidence>
<protein>
    <submittedName>
        <fullName evidence="3">Uncharacterized protein</fullName>
    </submittedName>
</protein>
<sequence length="869" mass="97439">MQENRRYNFVGAYAKEVELHEGSIPADASDVSVSRCRELRIHSGAFTGGPQLKRVHVTGIHSVVAKTQAFHNISAPNPLLEVTECNRVVLESQAFKNARGTLSVSISRCKHVEIKPNAFSWLLRFSISQVPDLELSSNAFKFDAPPHGRHGPATKIMFQSVKITELPSSVFPSAAAEIRMDDVWTKVIRKDAFCALLFLGVRISNASINDIEYGAFNDKTLIHNFELIDVSLRNIKNGSFRAAFNNFTIQYSRVDSIESGAIDISAAAIAFNNNEFHLLEKKSITLKQWSKIIVDHNHFIDIAEDGIVADEIAEKTPEQQLEFSFRGNRINKAEKNSLRFASISEKSNINNATVGNNYFEKMCNCFIENYIREITGRNSSVEWIMKSSYCIAGDWLGNCLKIPQGYLEMGNFTSTICSPEDNVVCREPSEKPTSSVSPPSVGPHVYPRQNSFFDVEMSDSEQLEREKRLIVIVCVAAVFVIIAIILTSGILYMRRRGVCPKLTSGHLMNLTNSWLSPNSGMTAATSARSISRLSINEYAGLRPEMRTLNENEQNDNLQENADVLTEEGFTYTENKASQTLPEELTEEYLRELRDRLNDPDNYSQARDMIEHLYDLIKVEESCNNNNERPGSCGLNDEENTYDIIAPRIRRPRNQKPTTDMGTKVPSLEKLLPSEHSIVNRPAIAEYTEPRDLRTSDQNHLYAELPGDETVPSTSRLSQPILAATLAAARAPLPLPPDVVNDHLINNKSSCKSSNNDSCRNNNNYERQYLDLDVEHPYQEAINDKRHQSKSLFFFKALGDSLKGNKMSNNNNCKGVSLFAEYADPNDVTAHLYSELPEPQGSSTPVSKMANRPLPIKPDQENVTINLART</sequence>
<accession>A0AAV7HYN8</accession>
<gene>
    <name evidence="3" type="ORF">KQX54_019287</name>
</gene>
<evidence type="ECO:0000313" key="3">
    <source>
        <dbReference type="EMBL" id="KAH0535797.1"/>
    </source>
</evidence>